<keyword evidence="1" id="KW-0813">Transport</keyword>
<keyword evidence="6" id="KW-0378">Hydrolase</keyword>
<dbReference type="STRING" id="1072256.CUTER_00665"/>
<evidence type="ECO:0000256" key="2">
    <source>
        <dbReference type="ARBA" id="ARBA00022741"/>
    </source>
</evidence>
<keyword evidence="4" id="KW-1278">Translocase</keyword>
<dbReference type="Pfam" id="PF00005">
    <property type="entry name" value="ABC_tran"/>
    <property type="match status" value="1"/>
</dbReference>
<dbReference type="SMART" id="SM00382">
    <property type="entry name" value="AAA"/>
    <property type="match status" value="1"/>
</dbReference>
<name>A0A0G3HGB8_9CORY</name>
<dbReference type="InterPro" id="IPR003593">
    <property type="entry name" value="AAA+_ATPase"/>
</dbReference>
<dbReference type="PROSITE" id="PS00211">
    <property type="entry name" value="ABC_TRANSPORTER_1"/>
    <property type="match status" value="1"/>
</dbReference>
<dbReference type="FunFam" id="3.40.50.300:FF:000134">
    <property type="entry name" value="Iron-enterobactin ABC transporter ATP-binding protein"/>
    <property type="match status" value="1"/>
</dbReference>
<sequence length="259" mass="28142">MLVTRALGFRRGQHPVVSGVDVDVAAGEVVGIVGPNGSGKTTLMRLLYGSLAPSEGEIRINGRPTDSYRRSELARMLSVVVQEPGTENPISVADLVMLGRLPYRTGREENEAIVVDALRRVGMLKAATTDFTHLSGGERQRVLIARALAQQARIMILDEPTNHLDIHFQHEAMHLVRAVVGDDGDGVGTGRDRAAIVVLHDLNLAARYCDRVYVLHDGVVAAHGRPSEVLVPEVLEPVYNIRVRVGEVDGAPSLVFSRR</sequence>
<evidence type="ECO:0000313" key="6">
    <source>
        <dbReference type="EMBL" id="AKK10157.1"/>
    </source>
</evidence>
<dbReference type="GO" id="GO:0005524">
    <property type="term" value="F:ATP binding"/>
    <property type="evidence" value="ECO:0007669"/>
    <property type="project" value="UniProtKB-KW"/>
</dbReference>
<reference evidence="7" key="2">
    <citation type="submission" date="2015-05" db="EMBL/GenBank/DDBJ databases">
        <title>Complete genome sequence of Corynebacterium uterequi DSM 45634, isolated from the uterus of a maiden mare.</title>
        <authorList>
            <person name="Ruckert C."/>
            <person name="Albersmeier A."/>
            <person name="Winkler A."/>
            <person name="Tauch A."/>
        </authorList>
    </citation>
    <scope>NUCLEOTIDE SEQUENCE [LARGE SCALE GENOMIC DNA]</scope>
    <source>
        <strain evidence="7">DSM 45634</strain>
    </source>
</reference>
<dbReference type="AlphaFoldDB" id="A0A0G3HGB8"/>
<evidence type="ECO:0000256" key="3">
    <source>
        <dbReference type="ARBA" id="ARBA00022840"/>
    </source>
</evidence>
<dbReference type="SUPFAM" id="SSF52540">
    <property type="entry name" value="P-loop containing nucleoside triphosphate hydrolases"/>
    <property type="match status" value="1"/>
</dbReference>
<feature type="domain" description="ABC transporter" evidence="5">
    <location>
        <begin position="2"/>
        <end position="242"/>
    </location>
</feature>
<dbReference type="PATRIC" id="fig|1072256.5.peg.124"/>
<dbReference type="InterPro" id="IPR003439">
    <property type="entry name" value="ABC_transporter-like_ATP-bd"/>
</dbReference>
<evidence type="ECO:0000256" key="4">
    <source>
        <dbReference type="ARBA" id="ARBA00022967"/>
    </source>
</evidence>
<dbReference type="Proteomes" id="UP000035548">
    <property type="component" value="Chromosome"/>
</dbReference>
<dbReference type="Gene3D" id="3.40.50.300">
    <property type="entry name" value="P-loop containing nucleotide triphosphate hydrolases"/>
    <property type="match status" value="1"/>
</dbReference>
<dbReference type="PANTHER" id="PTHR42794:SF1">
    <property type="entry name" value="HEMIN IMPORT ATP-BINDING PROTEIN HMUV"/>
    <property type="match status" value="1"/>
</dbReference>
<protein>
    <submittedName>
        <fullName evidence="6">ABC-type cobalamin/Fe3+-siderophore transport system, ATPase component</fullName>
        <ecNumber evidence="6">3.6.3.34</ecNumber>
    </submittedName>
</protein>
<dbReference type="EMBL" id="CP011546">
    <property type="protein sequence ID" value="AKK10157.1"/>
    <property type="molecule type" value="Genomic_DNA"/>
</dbReference>
<dbReference type="OrthoDB" id="3579586at2"/>
<dbReference type="EC" id="3.6.3.34" evidence="6"/>
<evidence type="ECO:0000259" key="5">
    <source>
        <dbReference type="PROSITE" id="PS50893"/>
    </source>
</evidence>
<proteinExistence type="predicted"/>
<gene>
    <name evidence="6" type="ORF">CUTER_00665</name>
</gene>
<dbReference type="PROSITE" id="PS50893">
    <property type="entry name" value="ABC_TRANSPORTER_2"/>
    <property type="match status" value="1"/>
</dbReference>
<reference evidence="6 7" key="1">
    <citation type="journal article" date="2015" name="Genome Announc.">
        <title>Virulence Factor Genes Detected in the Complete Genome Sequence of Corynebacterium uterequi DSM 45634, Isolated from the Uterus of a Maiden Mare.</title>
        <authorList>
            <person name="Ruckert C."/>
            <person name="Kriete M."/>
            <person name="Jaenicke S."/>
            <person name="Winkler A."/>
            <person name="Tauch A."/>
        </authorList>
    </citation>
    <scope>NUCLEOTIDE SEQUENCE [LARGE SCALE GENOMIC DNA]</scope>
    <source>
        <strain evidence="6 7">DSM 45634</strain>
    </source>
</reference>
<dbReference type="InterPro" id="IPR017871">
    <property type="entry name" value="ABC_transporter-like_CS"/>
</dbReference>
<dbReference type="KEGG" id="cut:CUTER_00665"/>
<keyword evidence="7" id="KW-1185">Reference proteome</keyword>
<evidence type="ECO:0000313" key="7">
    <source>
        <dbReference type="Proteomes" id="UP000035548"/>
    </source>
</evidence>
<keyword evidence="3" id="KW-0067">ATP-binding</keyword>
<dbReference type="InterPro" id="IPR027417">
    <property type="entry name" value="P-loop_NTPase"/>
</dbReference>
<accession>A0A0G3HGB8</accession>
<organism evidence="6 7">
    <name type="scientific">Corynebacterium uterequi</name>
    <dbReference type="NCBI Taxonomy" id="1072256"/>
    <lineage>
        <taxon>Bacteria</taxon>
        <taxon>Bacillati</taxon>
        <taxon>Actinomycetota</taxon>
        <taxon>Actinomycetes</taxon>
        <taxon>Mycobacteriales</taxon>
        <taxon>Corynebacteriaceae</taxon>
        <taxon>Corynebacterium</taxon>
    </lineage>
</organism>
<evidence type="ECO:0000256" key="1">
    <source>
        <dbReference type="ARBA" id="ARBA00022448"/>
    </source>
</evidence>
<dbReference type="PANTHER" id="PTHR42794">
    <property type="entry name" value="HEMIN IMPORT ATP-BINDING PROTEIN HMUV"/>
    <property type="match status" value="1"/>
</dbReference>
<dbReference type="GO" id="GO:0016887">
    <property type="term" value="F:ATP hydrolysis activity"/>
    <property type="evidence" value="ECO:0007669"/>
    <property type="project" value="InterPro"/>
</dbReference>
<dbReference type="CDD" id="cd03214">
    <property type="entry name" value="ABC_Iron-Siderophores_B12_Hemin"/>
    <property type="match status" value="1"/>
</dbReference>
<keyword evidence="2" id="KW-0547">Nucleotide-binding</keyword>
<dbReference type="RefSeq" id="WP_047258804.1">
    <property type="nucleotide sequence ID" value="NZ_CP011546.1"/>
</dbReference>